<dbReference type="PANTHER" id="PTHR33567:SF3">
    <property type="entry name" value="CHROMATE ION TRANSPORTER (EUROFUNG)"/>
    <property type="match status" value="1"/>
</dbReference>
<evidence type="ECO:0000256" key="2">
    <source>
        <dbReference type="ARBA" id="ARBA00005262"/>
    </source>
</evidence>
<feature type="transmembrane region" description="Helical" evidence="7">
    <location>
        <begin position="233"/>
        <end position="252"/>
    </location>
</feature>
<feature type="transmembrane region" description="Helical" evidence="7">
    <location>
        <begin position="360"/>
        <end position="378"/>
    </location>
</feature>
<feature type="transmembrane region" description="Helical" evidence="7">
    <location>
        <begin position="85"/>
        <end position="107"/>
    </location>
</feature>
<keyword evidence="9" id="KW-1185">Reference proteome</keyword>
<evidence type="ECO:0000256" key="5">
    <source>
        <dbReference type="ARBA" id="ARBA00022989"/>
    </source>
</evidence>
<reference evidence="8 9" key="1">
    <citation type="submission" date="2022-04" db="EMBL/GenBank/DDBJ databases">
        <title>Leucobacter sp. isolated from rhizosphere of onion.</title>
        <authorList>
            <person name="Won M."/>
            <person name="Lee C.-M."/>
            <person name="Woen H.-Y."/>
            <person name="Kwon S.-W."/>
        </authorList>
    </citation>
    <scope>NUCLEOTIDE SEQUENCE [LARGE SCALE GENOMIC DNA]</scope>
    <source>
        <strain evidence="8 9">H25R-14</strain>
    </source>
</reference>
<feature type="transmembrane region" description="Helical" evidence="7">
    <location>
        <begin position="147"/>
        <end position="180"/>
    </location>
</feature>
<keyword evidence="6 7" id="KW-0472">Membrane</keyword>
<dbReference type="InterPro" id="IPR003370">
    <property type="entry name" value="Chromate_transpt"/>
</dbReference>
<feature type="transmembrane region" description="Helical" evidence="7">
    <location>
        <begin position="384"/>
        <end position="403"/>
    </location>
</feature>
<gene>
    <name evidence="8" type="primary">chrA</name>
    <name evidence="8" type="ORF">MUN76_14600</name>
</gene>
<evidence type="ECO:0000313" key="8">
    <source>
        <dbReference type="EMBL" id="UOQ60245.1"/>
    </source>
</evidence>
<feature type="transmembrane region" description="Helical" evidence="7">
    <location>
        <begin position="15"/>
        <end position="36"/>
    </location>
</feature>
<feature type="transmembrane region" description="Helical" evidence="7">
    <location>
        <begin position="113"/>
        <end position="135"/>
    </location>
</feature>
<dbReference type="EMBL" id="CP095043">
    <property type="protein sequence ID" value="UOQ60245.1"/>
    <property type="molecule type" value="Genomic_DNA"/>
</dbReference>
<comment type="similarity">
    <text evidence="2">Belongs to the chromate ion transporter (CHR) (TC 2.A.51) family.</text>
</comment>
<dbReference type="NCBIfam" id="TIGR00937">
    <property type="entry name" value="2A51"/>
    <property type="match status" value="1"/>
</dbReference>
<protein>
    <submittedName>
        <fullName evidence="8">Chromate efflux transporter</fullName>
    </submittedName>
</protein>
<dbReference type="InterPro" id="IPR014047">
    <property type="entry name" value="Chr_Tranpt_l_chain"/>
</dbReference>
<evidence type="ECO:0000256" key="7">
    <source>
        <dbReference type="SAM" id="Phobius"/>
    </source>
</evidence>
<dbReference type="Proteomes" id="UP000831775">
    <property type="component" value="Chromosome"/>
</dbReference>
<feature type="transmembrane region" description="Helical" evidence="7">
    <location>
        <begin position="200"/>
        <end position="221"/>
    </location>
</feature>
<organism evidence="8 9">
    <name type="scientific">Leucobacter rhizosphaerae</name>
    <dbReference type="NCBI Taxonomy" id="2932245"/>
    <lineage>
        <taxon>Bacteria</taxon>
        <taxon>Bacillati</taxon>
        <taxon>Actinomycetota</taxon>
        <taxon>Actinomycetes</taxon>
        <taxon>Micrococcales</taxon>
        <taxon>Microbacteriaceae</taxon>
        <taxon>Leucobacter</taxon>
    </lineage>
</organism>
<comment type="subcellular location">
    <subcellularLocation>
        <location evidence="1">Cell membrane</location>
        <topology evidence="1">Multi-pass membrane protein</topology>
    </subcellularLocation>
</comment>
<dbReference type="PIRSF" id="PIRSF004810">
    <property type="entry name" value="ChrA"/>
    <property type="match status" value="1"/>
</dbReference>
<feature type="transmembrane region" description="Helical" evidence="7">
    <location>
        <begin position="298"/>
        <end position="320"/>
    </location>
</feature>
<evidence type="ECO:0000256" key="4">
    <source>
        <dbReference type="ARBA" id="ARBA00022692"/>
    </source>
</evidence>
<evidence type="ECO:0000256" key="3">
    <source>
        <dbReference type="ARBA" id="ARBA00022475"/>
    </source>
</evidence>
<dbReference type="Pfam" id="PF02417">
    <property type="entry name" value="Chromate_transp"/>
    <property type="match status" value="2"/>
</dbReference>
<feature type="transmembrane region" description="Helical" evidence="7">
    <location>
        <begin position="332"/>
        <end position="353"/>
    </location>
</feature>
<evidence type="ECO:0000256" key="6">
    <source>
        <dbReference type="ARBA" id="ARBA00023136"/>
    </source>
</evidence>
<proteinExistence type="inferred from homology"/>
<dbReference type="RefSeq" id="WP_244685716.1">
    <property type="nucleotide sequence ID" value="NZ_CP095043.1"/>
</dbReference>
<keyword evidence="5 7" id="KW-1133">Transmembrane helix</keyword>
<evidence type="ECO:0000313" key="9">
    <source>
        <dbReference type="Proteomes" id="UP000831775"/>
    </source>
</evidence>
<accession>A0ABY4FVA2</accession>
<dbReference type="PANTHER" id="PTHR33567">
    <property type="entry name" value="CHROMATE ION TRANSPORTER (EUROFUNG)"/>
    <property type="match status" value="1"/>
</dbReference>
<feature type="transmembrane region" description="Helical" evidence="7">
    <location>
        <begin position="272"/>
        <end position="291"/>
    </location>
</feature>
<sequence length="404" mass="40744">MLSDRTSRPSVREVFFAFAKLGLTSFGGPIAHLGYFRDELVQKRKWVSEGRYAELVALCQILPGPASSQVGFALGLQRAGYAGALAAWIAFTLPSAILLVLFAWGAFALDGALGHGLLLGLKSVAVAVVAHAVLGMARTLTPDVRRMLIGIGALALALLLPGTAGQVSALLAGFLAGAILCHGMSSPQPESSSFGVSRRVAVGALVAAVTVFVGLAVLASVTQSLGAQVAAAFFRAGGLVFGGGHVLLPMLLGDQTVTTGVASDQLLSGYAAAQAVPGPLFSYAAFVGFELAPGAQGLLLALVALVAVFLPGMLVLLAALPLWSRLQAFPRAGAALLGGNAAVVGILAAALITPIITSSITGFPALGIAAGAFVLLQFTRLPAWTVVVLGAMAGTALVFLGAAA</sequence>
<name>A0ABY4FVA2_9MICO</name>
<keyword evidence="4 7" id="KW-0812">Transmembrane</keyword>
<evidence type="ECO:0000256" key="1">
    <source>
        <dbReference type="ARBA" id="ARBA00004651"/>
    </source>
</evidence>
<keyword evidence="3" id="KW-1003">Cell membrane</keyword>